<proteinExistence type="inferred from homology"/>
<keyword evidence="1" id="KW-0482">Metalloprotease</keyword>
<gene>
    <name evidence="4" type="ORF">SAMN04488123_11229</name>
</gene>
<dbReference type="Pfam" id="PF02074">
    <property type="entry name" value="Peptidase_M32"/>
    <property type="match status" value="1"/>
</dbReference>
<keyword evidence="1" id="KW-0378">Hydrolase</keyword>
<evidence type="ECO:0000313" key="5">
    <source>
        <dbReference type="Proteomes" id="UP000198853"/>
    </source>
</evidence>
<evidence type="ECO:0000256" key="3">
    <source>
        <dbReference type="PIRSR" id="PIRSR006615-2"/>
    </source>
</evidence>
<dbReference type="OrthoDB" id="9772308at2"/>
<comment type="cofactor">
    <cofactor evidence="2">
        <name>Zn(2+)</name>
        <dbReference type="ChEBI" id="CHEBI:29105"/>
    </cofactor>
    <text evidence="2">Binds 1 zinc ion per subunit.</text>
</comment>
<keyword evidence="1 4" id="KW-0121">Carboxypeptidase</keyword>
<dbReference type="PANTHER" id="PTHR34217">
    <property type="entry name" value="METAL-DEPENDENT CARBOXYPEPTIDASE"/>
    <property type="match status" value="1"/>
</dbReference>
<keyword evidence="5" id="KW-1185">Reference proteome</keyword>
<reference evidence="4 5" key="1">
    <citation type="submission" date="2016-10" db="EMBL/GenBank/DDBJ databases">
        <authorList>
            <person name="de Groot N.N."/>
        </authorList>
    </citation>
    <scope>NUCLEOTIDE SEQUENCE [LARGE SCALE GENOMIC DNA]</scope>
    <source>
        <strain evidence="4 5">DSM 21771</strain>
    </source>
</reference>
<keyword evidence="2" id="KW-0862">Zinc</keyword>
<dbReference type="Proteomes" id="UP000198853">
    <property type="component" value="Unassembled WGS sequence"/>
</dbReference>
<sequence length="466" mass="53147">MSNQTFLSFLSRLAAYEQSLSLLQWDAHVTSSKKGKQTRMDAVHVLTTDIYNLLSSRETEDLLQSVDSAELPTHVQATLKHLLKQSERLRMISFKDYQAYEKQTAKAASAWHEARKADDFSIFRPQFDKLVAWQHEFADMKGYADHPYDAVLDNHLPGLTVKEMDRLFSDMKGSIHPLMGKIKDAEHRVKTGFLYYSFPEADQSAIANDILQEIGFDFQAGRLDSSGQPFTLTIQDNDVRVGLPYIDGNVQAGLMHVFTEGGHALFEQNRTALLRGATPTSDIEAQKTLWGDFIGKSKSFWDRYYTRFQRQAPSSFAKVSVEEFYEGINAAKLSIIRKEANELTQPLHLQVRYELEKGIMERSIATRDLPGLWAEKIQQATGLAVPYDNTGVLQEQHWATAQFGHAAAKTFAYAQAAQWYEQMEGTNMHEWLRENVYEEQVVSPQQIDAGAFNRYLQNKYGAIYRL</sequence>
<dbReference type="EC" id="3.4.17.19" evidence="1"/>
<accession>A0A1G8QHK4</accession>
<organism evidence="4 5">
    <name type="scientific">Natribacillus halophilus</name>
    <dbReference type="NCBI Taxonomy" id="549003"/>
    <lineage>
        <taxon>Bacteria</taxon>
        <taxon>Bacillati</taxon>
        <taxon>Bacillota</taxon>
        <taxon>Bacilli</taxon>
        <taxon>Bacillales</taxon>
        <taxon>Bacillaceae</taxon>
        <taxon>Natribacillus</taxon>
    </lineage>
</organism>
<dbReference type="PANTHER" id="PTHR34217:SF1">
    <property type="entry name" value="CARBOXYPEPTIDASE 1"/>
    <property type="match status" value="1"/>
</dbReference>
<dbReference type="Gene3D" id="1.10.1370.30">
    <property type="match status" value="1"/>
</dbReference>
<evidence type="ECO:0000256" key="2">
    <source>
        <dbReference type="PIRSR" id="PIRSR006615-1"/>
    </source>
</evidence>
<evidence type="ECO:0000313" key="4">
    <source>
        <dbReference type="EMBL" id="SDJ03885.1"/>
    </source>
</evidence>
<dbReference type="GO" id="GO:0046872">
    <property type="term" value="F:metal ion binding"/>
    <property type="evidence" value="ECO:0007669"/>
    <property type="project" value="UniProtKB-KW"/>
</dbReference>
<keyword evidence="1" id="KW-0645">Protease</keyword>
<keyword evidence="1 2" id="KW-0479">Metal-binding</keyword>
<dbReference type="PRINTS" id="PR00998">
    <property type="entry name" value="CRBOXYPTASET"/>
</dbReference>
<comment type="catalytic activity">
    <reaction evidence="1">
        <text>Release of a C-terminal amino acid with broad specificity, except for -Pro.</text>
        <dbReference type="EC" id="3.4.17.19"/>
    </reaction>
</comment>
<protein>
    <recommendedName>
        <fullName evidence="1">Metal-dependent carboxypeptidase</fullName>
        <ecNumber evidence="1">3.4.17.19</ecNumber>
    </recommendedName>
</protein>
<dbReference type="InterPro" id="IPR001333">
    <property type="entry name" value="Peptidase_M32_Taq"/>
</dbReference>
<name>A0A1G8QHK4_9BACI</name>
<comment type="function">
    <text evidence="1">Broad specificity carboxypetidase that releases amino acids sequentially from the C-terminus, including neutral, aromatic, polar and basic residues.</text>
</comment>
<evidence type="ECO:0000256" key="1">
    <source>
        <dbReference type="PIRNR" id="PIRNR006615"/>
    </source>
</evidence>
<feature type="active site" description="Proton donor/acceptor" evidence="3">
    <location>
        <position position="260"/>
    </location>
</feature>
<feature type="binding site" evidence="2">
    <location>
        <position position="263"/>
    </location>
    <ligand>
        <name>Zn(2+)</name>
        <dbReference type="ChEBI" id="CHEBI:29105"/>
        <note>catalytic</note>
    </ligand>
</feature>
<comment type="similarity">
    <text evidence="1">Belongs to the peptidase M32 family.</text>
</comment>
<dbReference type="RefSeq" id="WP_090399152.1">
    <property type="nucleotide sequence ID" value="NZ_FNEN01000012.1"/>
</dbReference>
<dbReference type="GO" id="GO:0006508">
    <property type="term" value="P:proteolysis"/>
    <property type="evidence" value="ECO:0007669"/>
    <property type="project" value="UniProtKB-UniRule"/>
</dbReference>
<dbReference type="GO" id="GO:0004181">
    <property type="term" value="F:metallocarboxypeptidase activity"/>
    <property type="evidence" value="ECO:0007669"/>
    <property type="project" value="UniProtKB-UniRule"/>
</dbReference>
<dbReference type="AlphaFoldDB" id="A0A1G8QHK4"/>
<dbReference type="SUPFAM" id="SSF55486">
    <property type="entry name" value="Metalloproteases ('zincins'), catalytic domain"/>
    <property type="match status" value="1"/>
</dbReference>
<dbReference type="PROSITE" id="PS52034">
    <property type="entry name" value="PEPTIDASE_M32"/>
    <property type="match status" value="1"/>
</dbReference>
<dbReference type="EMBL" id="FNEN01000012">
    <property type="protein sequence ID" value="SDJ03885.1"/>
    <property type="molecule type" value="Genomic_DNA"/>
</dbReference>
<feature type="binding site" evidence="2">
    <location>
        <position position="284"/>
    </location>
    <ligand>
        <name>Zn(2+)</name>
        <dbReference type="ChEBI" id="CHEBI:29105"/>
        <note>catalytic</note>
    </ligand>
</feature>
<dbReference type="PIRSF" id="PIRSF006615">
    <property type="entry name" value="Zn_crbxpep_Taq"/>
    <property type="match status" value="1"/>
</dbReference>